<dbReference type="RefSeq" id="WP_272447075.1">
    <property type="nucleotide sequence ID" value="NZ_JAMQKC010000017.1"/>
</dbReference>
<evidence type="ECO:0000313" key="2">
    <source>
        <dbReference type="EMBL" id="MDC3417992.1"/>
    </source>
</evidence>
<sequence length="152" mass="16795">MGDEGTFVKEIQQDLIRAGFALPIYGADGVFGPETERAVMRFQRQYGLEVDGLVGPLTLSKLNEVLDDGGQLETFPLPTGVYRQGDEGEAVKQIQRALKQVGFDPQGIDGIYGPNTEAAVRQFQQQFPALVNDGIYGPNTRRYLQMAIDDRN</sequence>
<name>A0A9X3WDR9_9BACI</name>
<comment type="caution">
    <text evidence="2">The sequence shown here is derived from an EMBL/GenBank/DDBJ whole genome shotgun (WGS) entry which is preliminary data.</text>
</comment>
<organism evidence="2 3">
    <name type="scientific">Aquibacillus salsiterrae</name>
    <dbReference type="NCBI Taxonomy" id="2950439"/>
    <lineage>
        <taxon>Bacteria</taxon>
        <taxon>Bacillati</taxon>
        <taxon>Bacillota</taxon>
        <taxon>Bacilli</taxon>
        <taxon>Bacillales</taxon>
        <taxon>Bacillaceae</taxon>
        <taxon>Aquibacillus</taxon>
    </lineage>
</organism>
<dbReference type="InterPro" id="IPR036366">
    <property type="entry name" value="PGBDSf"/>
</dbReference>
<dbReference type="Pfam" id="PF01471">
    <property type="entry name" value="PG_binding_1"/>
    <property type="match status" value="2"/>
</dbReference>
<proteinExistence type="predicted"/>
<evidence type="ECO:0000313" key="3">
    <source>
        <dbReference type="Proteomes" id="UP001145069"/>
    </source>
</evidence>
<dbReference type="InterPro" id="IPR036365">
    <property type="entry name" value="PGBD-like_sf"/>
</dbReference>
<gene>
    <name evidence="2" type="ORF">NC799_13925</name>
</gene>
<dbReference type="Proteomes" id="UP001145069">
    <property type="component" value="Unassembled WGS sequence"/>
</dbReference>
<dbReference type="InterPro" id="IPR002477">
    <property type="entry name" value="Peptidoglycan-bd-like"/>
</dbReference>
<evidence type="ECO:0000259" key="1">
    <source>
        <dbReference type="Pfam" id="PF01471"/>
    </source>
</evidence>
<protein>
    <submittedName>
        <fullName evidence="2">Peptidoglycan-binding protein</fullName>
    </submittedName>
</protein>
<dbReference type="Gene3D" id="1.10.101.10">
    <property type="entry name" value="PGBD-like superfamily/PGBD"/>
    <property type="match status" value="2"/>
</dbReference>
<feature type="domain" description="Peptidoglycan binding-like" evidence="1">
    <location>
        <begin position="88"/>
        <end position="142"/>
    </location>
</feature>
<accession>A0A9X3WDR9</accession>
<keyword evidence="3" id="KW-1185">Reference proteome</keyword>
<feature type="domain" description="Peptidoglycan binding-like" evidence="1">
    <location>
        <begin position="5"/>
        <end position="62"/>
    </location>
</feature>
<reference evidence="2" key="1">
    <citation type="submission" date="2022-06" db="EMBL/GenBank/DDBJ databases">
        <title>Aquibacillus sp. a new bacterium isolated from soil saline samples.</title>
        <authorList>
            <person name="Galisteo C."/>
            <person name="De La Haba R."/>
            <person name="Sanchez-Porro C."/>
            <person name="Ventosa A."/>
        </authorList>
    </citation>
    <scope>NUCLEOTIDE SEQUENCE</scope>
    <source>
        <strain evidence="2">3ASR75-54</strain>
    </source>
</reference>
<dbReference type="AlphaFoldDB" id="A0A9X3WDR9"/>
<dbReference type="EMBL" id="JAMQKC010000017">
    <property type="protein sequence ID" value="MDC3417992.1"/>
    <property type="molecule type" value="Genomic_DNA"/>
</dbReference>
<dbReference type="SUPFAM" id="SSF47090">
    <property type="entry name" value="PGBD-like"/>
    <property type="match status" value="2"/>
</dbReference>